<keyword evidence="1" id="KW-0812">Transmembrane</keyword>
<dbReference type="SMART" id="SM00049">
    <property type="entry name" value="DEP"/>
    <property type="match status" value="1"/>
</dbReference>
<dbReference type="Proteomes" id="UP001162164">
    <property type="component" value="Unassembled WGS sequence"/>
</dbReference>
<gene>
    <name evidence="3" type="ORF">NQ317_017792</name>
</gene>
<dbReference type="Gene3D" id="1.10.10.10">
    <property type="entry name" value="Winged helix-like DNA-binding domain superfamily/Winged helix DNA-binding domain"/>
    <property type="match status" value="1"/>
</dbReference>
<evidence type="ECO:0000313" key="4">
    <source>
        <dbReference type="Proteomes" id="UP001162164"/>
    </source>
</evidence>
<evidence type="ECO:0000259" key="2">
    <source>
        <dbReference type="PROSITE" id="PS50186"/>
    </source>
</evidence>
<sequence length="356" mass="40087">MINAIIAVSLLVLCFIVTVGCLIFHQRYRRRFTRYLDLANEVASDQEASVSTPEIETTADTVVISPNPSTSSDSGVGSVKAQKCCGLPTITEGCCEEKESPVVDIEDILGGGILKNFVSASEEGLSPSKDGLCPTRFGCVGPKREECQGIIQQYREQIDDDLEQIEEEPESQEPQILRHTVLLILLLCSMFVGLALSIWTLVIDKMSGIYVELSFLDATLNFGQSIIVFAIFGLDTKEIALPVLKYWRKLWYGANTLTLPTWEELGPETKHICDQFVTHHLQSCRSHIASDKRWRLKVYKNVFPGHKFVDWLIDVGLARDRVEAVNYAQHLIEGKVLKHINGVYHFYDRNLLYTFV</sequence>
<dbReference type="PROSITE" id="PS50186">
    <property type="entry name" value="DEP"/>
    <property type="match status" value="1"/>
</dbReference>
<dbReference type="SUPFAM" id="SSF46785">
    <property type="entry name" value="Winged helix' DNA-binding domain"/>
    <property type="match status" value="1"/>
</dbReference>
<keyword evidence="1" id="KW-1133">Transmembrane helix</keyword>
<name>A0ABQ9K3J2_9CUCU</name>
<reference evidence="3" key="1">
    <citation type="journal article" date="2023" name="Insect Mol. Biol.">
        <title>Genome sequencing provides insights into the evolution of gene families encoding plant cell wall-degrading enzymes in longhorned beetles.</title>
        <authorList>
            <person name="Shin N.R."/>
            <person name="Okamura Y."/>
            <person name="Kirsch R."/>
            <person name="Pauchet Y."/>
        </authorList>
    </citation>
    <scope>NUCLEOTIDE SEQUENCE</scope>
    <source>
        <strain evidence="3">MMC_N1</strain>
    </source>
</reference>
<proteinExistence type="predicted"/>
<accession>A0ABQ9K3J2</accession>
<dbReference type="Pfam" id="PF00610">
    <property type="entry name" value="DEP"/>
    <property type="match status" value="1"/>
</dbReference>
<dbReference type="InterPro" id="IPR036390">
    <property type="entry name" value="WH_DNA-bd_sf"/>
</dbReference>
<dbReference type="EMBL" id="JAPWTJ010000045">
    <property type="protein sequence ID" value="KAJ8984142.1"/>
    <property type="molecule type" value="Genomic_DNA"/>
</dbReference>
<organism evidence="3 4">
    <name type="scientific">Molorchus minor</name>
    <dbReference type="NCBI Taxonomy" id="1323400"/>
    <lineage>
        <taxon>Eukaryota</taxon>
        <taxon>Metazoa</taxon>
        <taxon>Ecdysozoa</taxon>
        <taxon>Arthropoda</taxon>
        <taxon>Hexapoda</taxon>
        <taxon>Insecta</taxon>
        <taxon>Pterygota</taxon>
        <taxon>Neoptera</taxon>
        <taxon>Endopterygota</taxon>
        <taxon>Coleoptera</taxon>
        <taxon>Polyphaga</taxon>
        <taxon>Cucujiformia</taxon>
        <taxon>Chrysomeloidea</taxon>
        <taxon>Cerambycidae</taxon>
        <taxon>Lamiinae</taxon>
        <taxon>Monochamini</taxon>
        <taxon>Molorchus</taxon>
    </lineage>
</organism>
<dbReference type="InterPro" id="IPR036388">
    <property type="entry name" value="WH-like_DNA-bd_sf"/>
</dbReference>
<protein>
    <recommendedName>
        <fullName evidence="2">DEP domain-containing protein</fullName>
    </recommendedName>
</protein>
<keyword evidence="4" id="KW-1185">Reference proteome</keyword>
<comment type="caution">
    <text evidence="3">The sequence shown here is derived from an EMBL/GenBank/DDBJ whole genome shotgun (WGS) entry which is preliminary data.</text>
</comment>
<dbReference type="PANTHER" id="PTHR22829:SF5">
    <property type="entry name" value="INTEGRAL MEMBRANE PROTEIN GPR155"/>
    <property type="match status" value="1"/>
</dbReference>
<feature type="domain" description="DEP" evidence="2">
    <location>
        <begin position="291"/>
        <end position="356"/>
    </location>
</feature>
<feature type="transmembrane region" description="Helical" evidence="1">
    <location>
        <begin position="6"/>
        <end position="24"/>
    </location>
</feature>
<evidence type="ECO:0000313" key="3">
    <source>
        <dbReference type="EMBL" id="KAJ8984142.1"/>
    </source>
</evidence>
<dbReference type="InterPro" id="IPR000591">
    <property type="entry name" value="DEP_dom"/>
</dbReference>
<evidence type="ECO:0000256" key="1">
    <source>
        <dbReference type="SAM" id="Phobius"/>
    </source>
</evidence>
<dbReference type="InterPro" id="IPR051832">
    <property type="entry name" value="mTOR-Rac_regulators"/>
</dbReference>
<dbReference type="PANTHER" id="PTHR22829">
    <property type="entry name" value="DEP DOMAIN PROTEIN"/>
    <property type="match status" value="1"/>
</dbReference>
<feature type="transmembrane region" description="Helical" evidence="1">
    <location>
        <begin position="181"/>
        <end position="202"/>
    </location>
</feature>
<keyword evidence="1" id="KW-0472">Membrane</keyword>